<evidence type="ECO:0000259" key="1">
    <source>
        <dbReference type="Pfam" id="PF05598"/>
    </source>
</evidence>
<comment type="caution">
    <text evidence="2">The sequence shown here is derived from an EMBL/GenBank/DDBJ whole genome shotgun (WGS) entry which is preliminary data.</text>
</comment>
<gene>
    <name evidence="2" type="ORF">EFY87_19825</name>
</gene>
<dbReference type="PANTHER" id="PTHR35604:SF2">
    <property type="entry name" value="TRANSPOSASE INSH FOR INSERTION SEQUENCE ELEMENT IS5A-RELATED"/>
    <property type="match status" value="1"/>
</dbReference>
<dbReference type="AlphaFoldDB" id="A0A3M9LWC9"/>
<evidence type="ECO:0000313" key="2">
    <source>
        <dbReference type="EMBL" id="RNI16648.1"/>
    </source>
</evidence>
<sequence length="227" mass="25752">MPGRVVQQPSFADVEYGNRRRRTRRDEFLAMMDQVIPWDEWTGLIVPFYPTTGRRGRQPVPVETMLRMYLLQAWFSLSDEGTEDAIYDSYAFRTFLGLDFTTAQVPDATTLLHFRHLIEQHDLGAAFLDAQTRAGLTTAPGQKSLALDSSAKFVAREDRGVHRTGLLRGRGTQGSSDRRNGADLTTAQCQRIGLPFLHVVNHLGRVLTEFARTDRLHHIMISRPDLL</sequence>
<protein>
    <submittedName>
        <fullName evidence="2">Transposase</fullName>
    </submittedName>
</protein>
<keyword evidence="3" id="KW-1185">Reference proteome</keyword>
<proteinExistence type="predicted"/>
<dbReference type="Proteomes" id="UP000271678">
    <property type="component" value="Unassembled WGS sequence"/>
</dbReference>
<accession>A0A3M9LWC9</accession>
<dbReference type="Pfam" id="PF05598">
    <property type="entry name" value="DUF772"/>
    <property type="match status" value="1"/>
</dbReference>
<dbReference type="PANTHER" id="PTHR35604">
    <property type="entry name" value="TRANSPOSASE INSH FOR INSERTION SEQUENCE ELEMENT IS5A-RELATED"/>
    <property type="match status" value="1"/>
</dbReference>
<evidence type="ECO:0000313" key="3">
    <source>
        <dbReference type="Proteomes" id="UP000271678"/>
    </source>
</evidence>
<feature type="domain" description="Transposase InsH N-terminal" evidence="1">
    <location>
        <begin position="22"/>
        <end position="116"/>
    </location>
</feature>
<name>A0A3M9LWC9_9MICO</name>
<dbReference type="InterPro" id="IPR008490">
    <property type="entry name" value="Transposase_InsH_N"/>
</dbReference>
<dbReference type="EMBL" id="RJJQ01000038">
    <property type="protein sequence ID" value="RNI16648.1"/>
    <property type="molecule type" value="Genomic_DNA"/>
</dbReference>
<reference evidence="2 3" key="1">
    <citation type="submission" date="2018-11" db="EMBL/GenBank/DDBJ databases">
        <title>Draft genome of Simplicispira Flexivirga sp. BO-16.</title>
        <authorList>
            <person name="Im W.T."/>
        </authorList>
    </citation>
    <scope>NUCLEOTIDE SEQUENCE [LARGE SCALE GENOMIC DNA]</scope>
    <source>
        <strain evidence="2 3">BO-16</strain>
    </source>
</reference>
<organism evidence="2 3">
    <name type="scientific">Flexivirga caeni</name>
    <dbReference type="NCBI Taxonomy" id="2294115"/>
    <lineage>
        <taxon>Bacteria</taxon>
        <taxon>Bacillati</taxon>
        <taxon>Actinomycetota</taxon>
        <taxon>Actinomycetes</taxon>
        <taxon>Micrococcales</taxon>
        <taxon>Dermacoccaceae</taxon>
        <taxon>Flexivirga</taxon>
    </lineage>
</organism>